<dbReference type="EMBL" id="FMXO01000021">
    <property type="protein sequence ID" value="SDB60113.1"/>
    <property type="molecule type" value="Genomic_DNA"/>
</dbReference>
<proteinExistence type="inferred from homology"/>
<evidence type="ECO:0000256" key="3">
    <source>
        <dbReference type="ARBA" id="ARBA00022989"/>
    </source>
</evidence>
<comment type="subcellular location">
    <subcellularLocation>
        <location evidence="5">Cell membrane</location>
        <topology evidence="5">Multi-pass membrane protein</topology>
    </subcellularLocation>
    <subcellularLocation>
        <location evidence="1">Membrane</location>
        <topology evidence="1">Multi-pass membrane protein</topology>
    </subcellularLocation>
</comment>
<keyword evidence="2 5" id="KW-0812">Transmembrane</keyword>
<evidence type="ECO:0000313" key="6">
    <source>
        <dbReference type="EMBL" id="SDB60113.1"/>
    </source>
</evidence>
<evidence type="ECO:0000256" key="2">
    <source>
        <dbReference type="ARBA" id="ARBA00022692"/>
    </source>
</evidence>
<feature type="transmembrane region" description="Helical" evidence="5">
    <location>
        <begin position="95"/>
        <end position="115"/>
    </location>
</feature>
<dbReference type="PANTHER" id="PTHR43701:SF2">
    <property type="entry name" value="MEMBRANE TRANSPORTER PROTEIN YJNA-RELATED"/>
    <property type="match status" value="1"/>
</dbReference>
<gene>
    <name evidence="6" type="ORF">SAMN05660653_03089</name>
</gene>
<keyword evidence="5" id="KW-1003">Cell membrane</keyword>
<feature type="transmembrane region" description="Helical" evidence="5">
    <location>
        <begin position="40"/>
        <end position="61"/>
    </location>
</feature>
<reference evidence="6 7" key="1">
    <citation type="submission" date="2016-10" db="EMBL/GenBank/DDBJ databases">
        <authorList>
            <person name="de Groot N.N."/>
        </authorList>
    </citation>
    <scope>NUCLEOTIDE SEQUENCE [LARGE SCALE GENOMIC DNA]</scope>
    <source>
        <strain evidence="6 7">ASO4-2</strain>
    </source>
</reference>
<accession>A0A1G6ERT3</accession>
<feature type="transmembrane region" description="Helical" evidence="5">
    <location>
        <begin position="67"/>
        <end position="88"/>
    </location>
</feature>
<evidence type="ECO:0000256" key="1">
    <source>
        <dbReference type="ARBA" id="ARBA00004141"/>
    </source>
</evidence>
<dbReference type="Proteomes" id="UP000198771">
    <property type="component" value="Unassembled WGS sequence"/>
</dbReference>
<keyword evidence="3 5" id="KW-1133">Transmembrane helix</keyword>
<keyword evidence="4 5" id="KW-0472">Membrane</keyword>
<evidence type="ECO:0000256" key="4">
    <source>
        <dbReference type="ARBA" id="ARBA00023136"/>
    </source>
</evidence>
<dbReference type="RefSeq" id="WP_092123692.1">
    <property type="nucleotide sequence ID" value="NZ_FMXO01000021.1"/>
</dbReference>
<protein>
    <recommendedName>
        <fullName evidence="5">Probable membrane transporter protein</fullName>
    </recommendedName>
</protein>
<feature type="transmembrane region" description="Helical" evidence="5">
    <location>
        <begin position="197"/>
        <end position="214"/>
    </location>
</feature>
<evidence type="ECO:0000256" key="5">
    <source>
        <dbReference type="RuleBase" id="RU363041"/>
    </source>
</evidence>
<comment type="similarity">
    <text evidence="5">Belongs to the 4-toluene sulfonate uptake permease (TSUP) (TC 2.A.102) family.</text>
</comment>
<feature type="transmembrane region" description="Helical" evidence="5">
    <location>
        <begin position="226"/>
        <end position="247"/>
    </location>
</feature>
<dbReference type="PANTHER" id="PTHR43701">
    <property type="entry name" value="MEMBRANE TRANSPORTER PROTEIN MJ0441-RELATED"/>
    <property type="match status" value="1"/>
</dbReference>
<dbReference type="Pfam" id="PF01925">
    <property type="entry name" value="TauE"/>
    <property type="match status" value="1"/>
</dbReference>
<name>A0A1G6ERT3_9BACT</name>
<keyword evidence="7" id="KW-1185">Reference proteome</keyword>
<dbReference type="OrthoDB" id="6631017at2"/>
<feature type="transmembrane region" description="Helical" evidence="5">
    <location>
        <begin position="6"/>
        <end position="33"/>
    </location>
</feature>
<feature type="transmembrane region" description="Helical" evidence="5">
    <location>
        <begin position="135"/>
        <end position="162"/>
    </location>
</feature>
<dbReference type="AlphaFoldDB" id="A0A1G6ERT3"/>
<dbReference type="STRING" id="617002.SAMN05660653_03089"/>
<feature type="transmembrane region" description="Helical" evidence="5">
    <location>
        <begin position="169"/>
        <end position="191"/>
    </location>
</feature>
<organism evidence="6 7">
    <name type="scientific">Desulfonatronum thiosulfatophilum</name>
    <dbReference type="NCBI Taxonomy" id="617002"/>
    <lineage>
        <taxon>Bacteria</taxon>
        <taxon>Pseudomonadati</taxon>
        <taxon>Thermodesulfobacteriota</taxon>
        <taxon>Desulfovibrionia</taxon>
        <taxon>Desulfovibrionales</taxon>
        <taxon>Desulfonatronaceae</taxon>
        <taxon>Desulfonatronum</taxon>
    </lineage>
</organism>
<dbReference type="InterPro" id="IPR002781">
    <property type="entry name" value="TM_pro_TauE-like"/>
</dbReference>
<dbReference type="GO" id="GO:0005886">
    <property type="term" value="C:plasma membrane"/>
    <property type="evidence" value="ECO:0007669"/>
    <property type="project" value="UniProtKB-SubCell"/>
</dbReference>
<evidence type="ECO:0000313" key="7">
    <source>
        <dbReference type="Proteomes" id="UP000198771"/>
    </source>
</evidence>
<dbReference type="InterPro" id="IPR051598">
    <property type="entry name" value="TSUP/Inactive_protease-like"/>
</dbReference>
<sequence length="249" mass="26069">MIFAYAIVFFAALMLTMIGLGGGLIFSPAFLLLGMPQTQAVSASLLLNGLAALSAAFVYMRNGLVDIPVSVPLIGGSVLAAPMGALLTHHLPTHLFLTVMSGILFLAALRMLFVAKVTPHQEKVSSLRKAFLGALIGIVIGFLAGLLGIGGGIFVVPLLIYVLKIDTKIAAASSAFIVCFSSFSGFLAHASLAAPDWRFILTASLLAIAGGQIGSRIMIQRLQGRAIRILFGLVLLVLSANLLHQVIMG</sequence>